<dbReference type="AlphaFoldDB" id="A0AAJ4ZCZ3"/>
<protein>
    <submittedName>
        <fullName evidence="2">Uncharacterized protein</fullName>
    </submittedName>
</protein>
<evidence type="ECO:0000313" key="3">
    <source>
        <dbReference type="Proteomes" id="UP000035086"/>
    </source>
</evidence>
<dbReference type="Proteomes" id="UP000035086">
    <property type="component" value="Chromosome"/>
</dbReference>
<gene>
    <name evidence="2" type="ORF">NCTC13159_02419</name>
    <name evidence="1" type="ORF">RO07_09195</name>
</gene>
<dbReference type="EMBL" id="CP010310">
    <property type="protein sequence ID" value="AJC20605.1"/>
    <property type="molecule type" value="Genomic_DNA"/>
</dbReference>
<evidence type="ECO:0000313" key="4">
    <source>
        <dbReference type="Proteomes" id="UP000254589"/>
    </source>
</evidence>
<reference evidence="3" key="1">
    <citation type="submission" date="2014-12" db="EMBL/GenBank/DDBJ databases">
        <title>Complete Genome Sequencing of Pandoraea pulmonicola DSM 16583.</title>
        <authorList>
            <person name="Chan K.-G."/>
        </authorList>
    </citation>
    <scope>NUCLEOTIDE SEQUENCE [LARGE SCALE GENOMIC DNA]</scope>
    <source>
        <strain evidence="3">DSM 16583</strain>
    </source>
</reference>
<name>A0AAJ4ZCZ3_PANPU</name>
<accession>A0AAJ4ZCZ3</accession>
<dbReference type="EMBL" id="UGSJ01000001">
    <property type="protein sequence ID" value="SUA90931.1"/>
    <property type="molecule type" value="Genomic_DNA"/>
</dbReference>
<proteinExistence type="predicted"/>
<dbReference type="KEGG" id="ppul:RO07_09195"/>
<reference evidence="2 4" key="3">
    <citation type="submission" date="2018-06" db="EMBL/GenBank/DDBJ databases">
        <authorList>
            <consortium name="Pathogen Informatics"/>
            <person name="Doyle S."/>
        </authorList>
    </citation>
    <scope>NUCLEOTIDE SEQUENCE [LARGE SCALE GENOMIC DNA]</scope>
    <source>
        <strain evidence="2 4">NCTC13159</strain>
    </source>
</reference>
<organism evidence="2 4">
    <name type="scientific">Pandoraea pulmonicola</name>
    <dbReference type="NCBI Taxonomy" id="93221"/>
    <lineage>
        <taxon>Bacteria</taxon>
        <taxon>Pseudomonadati</taxon>
        <taxon>Pseudomonadota</taxon>
        <taxon>Betaproteobacteria</taxon>
        <taxon>Burkholderiales</taxon>
        <taxon>Burkholderiaceae</taxon>
        <taxon>Pandoraea</taxon>
    </lineage>
</organism>
<reference evidence="1" key="2">
    <citation type="submission" date="2016-11" db="EMBL/GenBank/DDBJ databases">
        <title>Complete Genome Sequencing of Pandoraea pulmonicola DSM 16583.</title>
        <authorList>
            <person name="Chan K.-G."/>
        </authorList>
    </citation>
    <scope>NUCLEOTIDE SEQUENCE</scope>
    <source>
        <strain evidence="1">DSM 16583</strain>
    </source>
</reference>
<evidence type="ECO:0000313" key="1">
    <source>
        <dbReference type="EMBL" id="AJC20605.1"/>
    </source>
</evidence>
<dbReference type="Proteomes" id="UP000254589">
    <property type="component" value="Unassembled WGS sequence"/>
</dbReference>
<keyword evidence="3" id="KW-1185">Reference proteome</keyword>
<sequence length="63" mass="6434">MNVGVMPNFVQTGSTCWPPLGVRGAPRHAGGGSEVFDASQGGAFIATLQCHVTFVTGLEPTSS</sequence>
<evidence type="ECO:0000313" key="2">
    <source>
        <dbReference type="EMBL" id="SUA90931.1"/>
    </source>
</evidence>